<evidence type="ECO:0000256" key="10">
    <source>
        <dbReference type="RuleBase" id="RU361115"/>
    </source>
</evidence>
<dbReference type="GO" id="GO:0030148">
    <property type="term" value="P:sphingolipid biosynthetic process"/>
    <property type="evidence" value="ECO:0007669"/>
    <property type="project" value="TreeGrafter"/>
</dbReference>
<feature type="non-terminal residue" evidence="11">
    <location>
        <position position="1"/>
    </location>
</feature>
<dbReference type="GO" id="GO:0019367">
    <property type="term" value="P:fatty acid elongation, saturated fatty acid"/>
    <property type="evidence" value="ECO:0007669"/>
    <property type="project" value="TreeGrafter"/>
</dbReference>
<dbReference type="PANTHER" id="PTHR11157">
    <property type="entry name" value="FATTY ACID ACYL TRANSFERASE-RELATED"/>
    <property type="match status" value="1"/>
</dbReference>
<keyword evidence="8 10" id="KW-0472">Membrane</keyword>
<comment type="catalytic activity">
    <reaction evidence="10">
        <text>a very-long-chain acyl-CoA + malonyl-CoA + H(+) = a very-long-chain 3-oxoacyl-CoA + CO2 + CoA</text>
        <dbReference type="Rhea" id="RHEA:32727"/>
        <dbReference type="ChEBI" id="CHEBI:15378"/>
        <dbReference type="ChEBI" id="CHEBI:16526"/>
        <dbReference type="ChEBI" id="CHEBI:57287"/>
        <dbReference type="ChEBI" id="CHEBI:57384"/>
        <dbReference type="ChEBI" id="CHEBI:90725"/>
        <dbReference type="ChEBI" id="CHEBI:90736"/>
        <dbReference type="EC" id="2.3.1.199"/>
    </reaction>
</comment>
<dbReference type="PANTHER" id="PTHR11157:SF103">
    <property type="entry name" value="ELONGATION OF VERY LONG CHAIN FATTY ACIDS PROTEIN"/>
    <property type="match status" value="1"/>
</dbReference>
<comment type="subcellular location">
    <subcellularLocation>
        <location evidence="1">Membrane</location>
        <topology evidence="1">Multi-pass membrane protein</topology>
    </subcellularLocation>
</comment>
<organism evidence="11">
    <name type="scientific">Clastoptera arizonana</name>
    <name type="common">Arizona spittle bug</name>
    <dbReference type="NCBI Taxonomy" id="38151"/>
    <lineage>
        <taxon>Eukaryota</taxon>
        <taxon>Metazoa</taxon>
        <taxon>Ecdysozoa</taxon>
        <taxon>Arthropoda</taxon>
        <taxon>Hexapoda</taxon>
        <taxon>Insecta</taxon>
        <taxon>Pterygota</taxon>
        <taxon>Neoptera</taxon>
        <taxon>Paraneoptera</taxon>
        <taxon>Hemiptera</taxon>
        <taxon>Auchenorrhyncha</taxon>
        <taxon>Cercopoidea</taxon>
        <taxon>Clastopteridae</taxon>
        <taxon>Clastoptera</taxon>
    </lineage>
</organism>
<evidence type="ECO:0000313" key="11">
    <source>
        <dbReference type="EMBL" id="JAS20966.1"/>
    </source>
</evidence>
<keyword evidence="7 10" id="KW-0443">Lipid metabolism</keyword>
<keyword evidence="6 10" id="KW-1133">Transmembrane helix</keyword>
<keyword evidence="3 10" id="KW-0808">Transferase</keyword>
<evidence type="ECO:0000256" key="5">
    <source>
        <dbReference type="ARBA" id="ARBA00022832"/>
    </source>
</evidence>
<keyword evidence="5 10" id="KW-0276">Fatty acid metabolism</keyword>
<name>A0A1B6D5P2_9HEMI</name>
<dbReference type="GO" id="GO:0042761">
    <property type="term" value="P:very long-chain fatty acid biosynthetic process"/>
    <property type="evidence" value="ECO:0007669"/>
    <property type="project" value="TreeGrafter"/>
</dbReference>
<feature type="transmembrane region" description="Helical" evidence="10">
    <location>
        <begin position="245"/>
        <end position="263"/>
    </location>
</feature>
<evidence type="ECO:0000256" key="2">
    <source>
        <dbReference type="ARBA" id="ARBA00022516"/>
    </source>
</evidence>
<proteinExistence type="inferred from homology"/>
<evidence type="ECO:0000256" key="7">
    <source>
        <dbReference type="ARBA" id="ARBA00023098"/>
    </source>
</evidence>
<keyword evidence="2 10" id="KW-0444">Lipid biosynthesis</keyword>
<evidence type="ECO:0000256" key="6">
    <source>
        <dbReference type="ARBA" id="ARBA00022989"/>
    </source>
</evidence>
<dbReference type="GO" id="GO:0005789">
    <property type="term" value="C:endoplasmic reticulum membrane"/>
    <property type="evidence" value="ECO:0007669"/>
    <property type="project" value="TreeGrafter"/>
</dbReference>
<dbReference type="GO" id="GO:0034626">
    <property type="term" value="P:fatty acid elongation, polyunsaturated fatty acid"/>
    <property type="evidence" value="ECO:0007669"/>
    <property type="project" value="TreeGrafter"/>
</dbReference>
<dbReference type="GO" id="GO:0009922">
    <property type="term" value="F:fatty acid elongase activity"/>
    <property type="evidence" value="ECO:0007669"/>
    <property type="project" value="UniProtKB-EC"/>
</dbReference>
<gene>
    <name evidence="11" type="ORF">g.28581</name>
</gene>
<feature type="transmembrane region" description="Helical" evidence="10">
    <location>
        <begin position="69"/>
        <end position="86"/>
    </location>
</feature>
<evidence type="ECO:0000256" key="8">
    <source>
        <dbReference type="ARBA" id="ARBA00023136"/>
    </source>
</evidence>
<keyword evidence="4 10" id="KW-0812">Transmembrane</keyword>
<evidence type="ECO:0000256" key="3">
    <source>
        <dbReference type="ARBA" id="ARBA00022679"/>
    </source>
</evidence>
<evidence type="ECO:0000256" key="4">
    <source>
        <dbReference type="ARBA" id="ARBA00022692"/>
    </source>
</evidence>
<dbReference type="EC" id="2.3.1.199" evidence="10"/>
<dbReference type="GO" id="GO:0034625">
    <property type="term" value="P:fatty acid elongation, monounsaturated fatty acid"/>
    <property type="evidence" value="ECO:0007669"/>
    <property type="project" value="TreeGrafter"/>
</dbReference>
<keyword evidence="9 10" id="KW-0275">Fatty acid biosynthesis</keyword>
<accession>A0A1B6D5P2</accession>
<protein>
    <recommendedName>
        <fullName evidence="10">Elongation of very long chain fatty acids protein</fullName>
        <ecNumber evidence="10">2.3.1.199</ecNumber>
    </recommendedName>
    <alternativeName>
        <fullName evidence="10">Very-long-chain 3-oxoacyl-CoA synthase</fullName>
    </alternativeName>
</protein>
<reference evidence="11" key="1">
    <citation type="submission" date="2015-12" db="EMBL/GenBank/DDBJ databases">
        <title>De novo transcriptome assembly of four potential Pierce s Disease insect vectors from Arizona vineyards.</title>
        <authorList>
            <person name="Tassone E.E."/>
        </authorList>
    </citation>
    <scope>NUCLEOTIDE SEQUENCE</scope>
</reference>
<comment type="similarity">
    <text evidence="10">Belongs to the ELO family.</text>
</comment>
<sequence>LGLRFSVPWTALLPTSMDIQSALEITVNKLLPMDYETMLEPLVEKLCLAANETEGKHIVDTWFMMDKPWPMLTILAAYLYFVLKLGPKLMDNRKPMELKKLLLVYNGAHVLYSSWWLHKVFSDEYICQYYFKSACYPSSLEMSLVPKANIAYDTVAWLYLMSKFLELSDTIFFVLRKKQNQISFLHLYHHTIMVAGTWAFLKYIRGSQTIFIGVINTAIHVAMYSYYLLAALGPKVQKYLWWKRYLTTMQLVQFLCVLVYLVSLLLMRCDVKKEFIIFCVINTLTFFILFSNFYIKTYTKKSK</sequence>
<dbReference type="EMBL" id="GEDC01016332">
    <property type="protein sequence ID" value="JAS20966.1"/>
    <property type="molecule type" value="Transcribed_RNA"/>
</dbReference>
<feature type="transmembrane region" description="Helical" evidence="10">
    <location>
        <begin position="187"/>
        <end position="204"/>
    </location>
</feature>
<dbReference type="AlphaFoldDB" id="A0A1B6D5P2"/>
<evidence type="ECO:0000256" key="9">
    <source>
        <dbReference type="ARBA" id="ARBA00023160"/>
    </source>
</evidence>
<feature type="transmembrane region" description="Helical" evidence="10">
    <location>
        <begin position="275"/>
        <end position="295"/>
    </location>
</feature>
<dbReference type="InterPro" id="IPR002076">
    <property type="entry name" value="ELO_fam"/>
</dbReference>
<evidence type="ECO:0000256" key="1">
    <source>
        <dbReference type="ARBA" id="ARBA00004141"/>
    </source>
</evidence>
<feature type="transmembrane region" description="Helical" evidence="10">
    <location>
        <begin position="210"/>
        <end position="233"/>
    </location>
</feature>
<dbReference type="Pfam" id="PF01151">
    <property type="entry name" value="ELO"/>
    <property type="match status" value="1"/>
</dbReference>